<accession>A0AA38CAT5</accession>
<gene>
    <name evidence="10" type="ORF">KI387_040946</name>
</gene>
<keyword evidence="3 7" id="KW-0479">Metal-binding</keyword>
<evidence type="ECO:0000256" key="2">
    <source>
        <dbReference type="ARBA" id="ARBA00010617"/>
    </source>
</evidence>
<dbReference type="PRINTS" id="PR00463">
    <property type="entry name" value="EP450I"/>
</dbReference>
<evidence type="ECO:0000256" key="5">
    <source>
        <dbReference type="ARBA" id="ARBA00023004"/>
    </source>
</evidence>
<keyword evidence="8" id="KW-0503">Monooxygenase</keyword>
<comment type="caution">
    <text evidence="10">The sequence shown here is derived from an EMBL/GenBank/DDBJ whole genome shotgun (WGS) entry which is preliminary data.</text>
</comment>
<evidence type="ECO:0000256" key="7">
    <source>
        <dbReference type="PIRSR" id="PIRSR602401-1"/>
    </source>
</evidence>
<dbReference type="CDD" id="cd11073">
    <property type="entry name" value="CYP76-like"/>
    <property type="match status" value="1"/>
</dbReference>
<dbReference type="Pfam" id="PF00067">
    <property type="entry name" value="p450"/>
    <property type="match status" value="1"/>
</dbReference>
<dbReference type="SUPFAM" id="SSF48264">
    <property type="entry name" value="Cytochrome P450"/>
    <property type="match status" value="1"/>
</dbReference>
<evidence type="ECO:0000256" key="8">
    <source>
        <dbReference type="RuleBase" id="RU000461"/>
    </source>
</evidence>
<dbReference type="PANTHER" id="PTHR47950">
    <property type="entry name" value="CYTOCHROME P450, FAMILY 76, SUBFAMILY C, POLYPEPTIDE 5-RELATED"/>
    <property type="match status" value="1"/>
</dbReference>
<keyword evidence="9" id="KW-0472">Membrane</keyword>
<dbReference type="InterPro" id="IPR036396">
    <property type="entry name" value="Cyt_P450_sf"/>
</dbReference>
<organism evidence="10 11">
    <name type="scientific">Taxus chinensis</name>
    <name type="common">Chinese yew</name>
    <name type="synonym">Taxus wallichiana var. chinensis</name>
    <dbReference type="NCBI Taxonomy" id="29808"/>
    <lineage>
        <taxon>Eukaryota</taxon>
        <taxon>Viridiplantae</taxon>
        <taxon>Streptophyta</taxon>
        <taxon>Embryophyta</taxon>
        <taxon>Tracheophyta</taxon>
        <taxon>Spermatophyta</taxon>
        <taxon>Pinopsida</taxon>
        <taxon>Pinidae</taxon>
        <taxon>Conifers II</taxon>
        <taxon>Cupressales</taxon>
        <taxon>Taxaceae</taxon>
        <taxon>Taxus</taxon>
    </lineage>
</organism>
<evidence type="ECO:0000256" key="4">
    <source>
        <dbReference type="ARBA" id="ARBA00023002"/>
    </source>
</evidence>
<name>A0AA38CAT5_TAXCH</name>
<evidence type="ECO:0000313" key="11">
    <source>
        <dbReference type="Proteomes" id="UP000824469"/>
    </source>
</evidence>
<dbReference type="AlphaFoldDB" id="A0AA38CAT5"/>
<dbReference type="GO" id="GO:0005506">
    <property type="term" value="F:iron ion binding"/>
    <property type="evidence" value="ECO:0007669"/>
    <property type="project" value="InterPro"/>
</dbReference>
<comment type="pathway">
    <text evidence="1">Alkaloid biosynthesis; taxol biosynthesis.</text>
</comment>
<evidence type="ECO:0000256" key="6">
    <source>
        <dbReference type="ARBA" id="ARBA00023059"/>
    </source>
</evidence>
<feature type="binding site" description="axial binding residue" evidence="7">
    <location>
        <position position="445"/>
    </location>
    <ligand>
        <name>heme</name>
        <dbReference type="ChEBI" id="CHEBI:30413"/>
    </ligand>
    <ligandPart>
        <name>Fe</name>
        <dbReference type="ChEBI" id="CHEBI:18248"/>
    </ligandPart>
</feature>
<keyword evidence="5 7" id="KW-0408">Iron</keyword>
<keyword evidence="7 8" id="KW-0349">Heme</keyword>
<dbReference type="Gene3D" id="1.10.630.10">
    <property type="entry name" value="Cytochrome P450"/>
    <property type="match status" value="1"/>
</dbReference>
<dbReference type="GO" id="GO:0004497">
    <property type="term" value="F:monooxygenase activity"/>
    <property type="evidence" value="ECO:0007669"/>
    <property type="project" value="UniProtKB-KW"/>
</dbReference>
<dbReference type="GO" id="GO:0042617">
    <property type="term" value="P:paclitaxel biosynthetic process"/>
    <property type="evidence" value="ECO:0007669"/>
    <property type="project" value="UniProtKB-KW"/>
</dbReference>
<dbReference type="PROSITE" id="PS00086">
    <property type="entry name" value="CYTOCHROME_P450"/>
    <property type="match status" value="1"/>
</dbReference>
<dbReference type="PANTHER" id="PTHR47950:SF44">
    <property type="entry name" value="CYTOCHROME P450, FAMILY 76, SUBFAMILY C, POLYPEPTIDE 5-RELATED"/>
    <property type="match status" value="1"/>
</dbReference>
<keyword evidence="6" id="KW-0876">Taxol biosynthesis</keyword>
<reference evidence="10 11" key="1">
    <citation type="journal article" date="2021" name="Nat. Plants">
        <title>The Taxus genome provides insights into paclitaxel biosynthesis.</title>
        <authorList>
            <person name="Xiong X."/>
            <person name="Gou J."/>
            <person name="Liao Q."/>
            <person name="Li Y."/>
            <person name="Zhou Q."/>
            <person name="Bi G."/>
            <person name="Li C."/>
            <person name="Du R."/>
            <person name="Wang X."/>
            <person name="Sun T."/>
            <person name="Guo L."/>
            <person name="Liang H."/>
            <person name="Lu P."/>
            <person name="Wu Y."/>
            <person name="Zhang Z."/>
            <person name="Ro D.K."/>
            <person name="Shang Y."/>
            <person name="Huang S."/>
            <person name="Yan J."/>
        </authorList>
    </citation>
    <scope>NUCLEOTIDE SEQUENCE [LARGE SCALE GENOMIC DNA]</scope>
    <source>
        <strain evidence="10">Ta-2019</strain>
    </source>
</reference>
<dbReference type="InterPro" id="IPR017972">
    <property type="entry name" value="Cyt_P450_CS"/>
</dbReference>
<evidence type="ECO:0000256" key="3">
    <source>
        <dbReference type="ARBA" id="ARBA00022723"/>
    </source>
</evidence>
<protein>
    <recommendedName>
        <fullName evidence="12">Cytochrome P450</fullName>
    </recommendedName>
</protein>
<evidence type="ECO:0000313" key="10">
    <source>
        <dbReference type="EMBL" id="KAH9293849.1"/>
    </source>
</evidence>
<feature type="transmembrane region" description="Helical" evidence="9">
    <location>
        <begin position="6"/>
        <end position="26"/>
    </location>
</feature>
<dbReference type="Proteomes" id="UP000824469">
    <property type="component" value="Unassembled WGS sequence"/>
</dbReference>
<dbReference type="GO" id="GO:0016705">
    <property type="term" value="F:oxidoreductase activity, acting on paired donors, with incorporation or reduction of molecular oxygen"/>
    <property type="evidence" value="ECO:0007669"/>
    <property type="project" value="InterPro"/>
</dbReference>
<comment type="cofactor">
    <cofactor evidence="7">
        <name>heme</name>
        <dbReference type="ChEBI" id="CHEBI:30413"/>
    </cofactor>
</comment>
<keyword evidence="11" id="KW-1185">Reference proteome</keyword>
<dbReference type="InterPro" id="IPR002401">
    <property type="entry name" value="Cyt_P450_E_grp-I"/>
</dbReference>
<dbReference type="GO" id="GO:0020037">
    <property type="term" value="F:heme binding"/>
    <property type="evidence" value="ECO:0007669"/>
    <property type="project" value="InterPro"/>
</dbReference>
<dbReference type="FunFam" id="1.10.630.10:FF:000007">
    <property type="entry name" value="Cytochrome P450 76C4"/>
    <property type="match status" value="1"/>
</dbReference>
<dbReference type="EMBL" id="JAHRHJ020000655">
    <property type="protein sequence ID" value="KAH9293849.1"/>
    <property type="molecule type" value="Genomic_DNA"/>
</dbReference>
<keyword evidence="9" id="KW-0812">Transmembrane</keyword>
<dbReference type="InterPro" id="IPR001128">
    <property type="entry name" value="Cyt_P450"/>
</dbReference>
<keyword evidence="9" id="KW-1133">Transmembrane helix</keyword>
<dbReference type="OMA" id="EWIPGMA"/>
<evidence type="ECO:0000256" key="9">
    <source>
        <dbReference type="SAM" id="Phobius"/>
    </source>
</evidence>
<comment type="similarity">
    <text evidence="2 8">Belongs to the cytochrome P450 family.</text>
</comment>
<sequence>MDTRSAYCLPLLVTTVLLLFSVLLIWRRKKKTLPLPPGPPGWPLVGNLLQLGEKPNESLFALSRQYGPLMTLSLGMKTTVVVSSPSMAKEFLKTHDHIFSGRSVIQAVKAHSHHKTSVVWSQYGSYWRKLRRISTTELMSAKKVQALKHLRREPLLQMIQLPFEGKGKSVNIFHTILHTALNIVSNMMLSTKVFDTENPDSVEFTNALTSWVKLVEKPNFADFFPWLGLLDLQGVSRELTAYLRRAHKFLDAFISNRLETRSREGGRGDREAEKDFLDILLELRAVDLTLIDIRALLLELLMAGSDTIGATVEWAMAELIHRPHIMKLVQAEVDQVVGRNRRVEESDIDSLPYLHAVVKEVLRLHPPGPLLIPRRADSSCEVAGFGIPKHTQVLFNVWAIGRDPAIWKEPLEFMPIRFLEGETSKMEFKGQNFELIPFGAGRRICLGLHLADKMVHLILALLVHSFDWTLPGGMSGEEMDMSDLFGVALKKCIELEAIPTPRLPHTVYQSLV</sequence>
<evidence type="ECO:0008006" key="12">
    <source>
        <dbReference type="Google" id="ProtNLM"/>
    </source>
</evidence>
<keyword evidence="4 8" id="KW-0560">Oxidoreductase</keyword>
<evidence type="ECO:0000256" key="1">
    <source>
        <dbReference type="ARBA" id="ARBA00005122"/>
    </source>
</evidence>
<dbReference type="PRINTS" id="PR00385">
    <property type="entry name" value="P450"/>
</dbReference>
<proteinExistence type="inferred from homology"/>